<evidence type="ECO:0000313" key="8">
    <source>
        <dbReference type="EMBL" id="CDP37541.1"/>
    </source>
</evidence>
<keyword evidence="5" id="KW-0106">Calcium</keyword>
<organism evidence="8">
    <name type="scientific">Blastobotrys adeninivorans</name>
    <name type="common">Yeast</name>
    <name type="synonym">Arxula adeninivorans</name>
    <dbReference type="NCBI Taxonomy" id="409370"/>
    <lineage>
        <taxon>Eukaryota</taxon>
        <taxon>Fungi</taxon>
        <taxon>Dikarya</taxon>
        <taxon>Ascomycota</taxon>
        <taxon>Saccharomycotina</taxon>
        <taxon>Dipodascomycetes</taxon>
        <taxon>Dipodascales</taxon>
        <taxon>Trichomonascaceae</taxon>
        <taxon>Blastobotrys</taxon>
    </lineage>
</organism>
<feature type="domain" description="EF-hand" evidence="7">
    <location>
        <begin position="217"/>
        <end position="245"/>
    </location>
</feature>
<dbReference type="InterPro" id="IPR011992">
    <property type="entry name" value="EF-hand-dom_pair"/>
</dbReference>
<sequence length="351" mass="39597">MGKDVLPSFPTPAETFADTPRRSNNAPFNDIPPPPAPKYGVANSPYGQYNDNPYPQYGHYGPQYGQGPPPPQQHHNPMAQPRPHKPPTPQQSVPHHPQQQPYRGYEPTQYPMGHGSISSPAPSTPIAPPQHRPSTASSVGGNGPNWTPRVRPGPKGPPPNVGGRPGGYNYDPPPPPRANSPESNLQALFNGVDRNRNGRLSESELSSALVNGDYSKFDRDTVRLMIKMFDRDGDGAIDFEEFGNLWRYLRAWRKIFDKFDLNKNGMISFDEYCRATGRFGYSLSVPCMQYMYDTYTHLDRYGHRTMSFDLFVQSFIHLKRTTDSFKKFDTDRDGYITLGFEQYLLEAISLR</sequence>
<feature type="domain" description="EF-hand" evidence="7">
    <location>
        <begin position="247"/>
        <end position="282"/>
    </location>
</feature>
<feature type="compositionally biased region" description="Pro residues" evidence="6">
    <location>
        <begin position="122"/>
        <end position="131"/>
    </location>
</feature>
<name>A0A060TEA2_BLAAD</name>
<protein>
    <submittedName>
        <fullName evidence="8">ARAD1D13838p</fullName>
    </submittedName>
</protein>
<dbReference type="InterPro" id="IPR018247">
    <property type="entry name" value="EF_Hand_1_Ca_BS"/>
</dbReference>
<evidence type="ECO:0000256" key="1">
    <source>
        <dbReference type="ARBA" id="ARBA00004496"/>
    </source>
</evidence>
<keyword evidence="4" id="KW-0677">Repeat</keyword>
<dbReference type="PANTHER" id="PTHR46212">
    <property type="entry name" value="PEFLIN"/>
    <property type="match status" value="1"/>
</dbReference>
<dbReference type="Pfam" id="PF13202">
    <property type="entry name" value="EF-hand_5"/>
    <property type="match status" value="1"/>
</dbReference>
<dbReference type="Pfam" id="PF00036">
    <property type="entry name" value="EF-hand_1"/>
    <property type="match status" value="1"/>
</dbReference>
<evidence type="ECO:0000256" key="2">
    <source>
        <dbReference type="ARBA" id="ARBA00022490"/>
    </source>
</evidence>
<evidence type="ECO:0000256" key="6">
    <source>
        <dbReference type="SAM" id="MobiDB-lite"/>
    </source>
</evidence>
<dbReference type="Pfam" id="PF13499">
    <property type="entry name" value="EF-hand_7"/>
    <property type="match status" value="1"/>
</dbReference>
<dbReference type="EMBL" id="HG937694">
    <property type="protein sequence ID" value="CDP37541.1"/>
    <property type="molecule type" value="Genomic_DNA"/>
</dbReference>
<dbReference type="PROSITE" id="PS50222">
    <property type="entry name" value="EF_HAND_2"/>
    <property type="match status" value="3"/>
</dbReference>
<dbReference type="GO" id="GO:0005737">
    <property type="term" value="C:cytoplasm"/>
    <property type="evidence" value="ECO:0007669"/>
    <property type="project" value="UniProtKB-SubCell"/>
</dbReference>
<reference evidence="8" key="2">
    <citation type="submission" date="2014-06" db="EMBL/GenBank/DDBJ databases">
        <title>The complete genome of Blastobotrys (Arxula) adeninivorans LS3 - a yeast of biotechnological interest.</title>
        <authorList>
            <person name="Kunze G."/>
            <person name="Gaillardin C."/>
            <person name="Czernicka M."/>
            <person name="Durrens P."/>
            <person name="Martin T."/>
            <person name="Boer E."/>
            <person name="Gabaldon T."/>
            <person name="Cruz J."/>
            <person name="Talla E."/>
            <person name="Marck C."/>
            <person name="Goffeau A."/>
            <person name="Barbe V."/>
            <person name="Baret P."/>
            <person name="Baronian K."/>
            <person name="Beier S."/>
            <person name="Bleykasten C."/>
            <person name="Bode R."/>
            <person name="Casaregola S."/>
            <person name="Despons L."/>
            <person name="Fairhead C."/>
            <person name="Giersberg M."/>
            <person name="Gierski P."/>
            <person name="Hahnel U."/>
            <person name="Hartmann A."/>
            <person name="Jankowska D."/>
            <person name="Jubin C."/>
            <person name="Jung P."/>
            <person name="Lafontaine I."/>
            <person name="Leh-Louis V."/>
            <person name="Lemaire M."/>
            <person name="Marcet-Houben M."/>
            <person name="Mascher M."/>
            <person name="Morel G."/>
            <person name="Richard G.-F."/>
            <person name="Riechen J."/>
            <person name="Sacerdot C."/>
            <person name="Sarkar A."/>
            <person name="Savel G."/>
            <person name="Schacherer J."/>
            <person name="Sherman D."/>
            <person name="Straub M.-L."/>
            <person name="Stein N."/>
            <person name="Thierry A."/>
            <person name="Trautwein-Schult A."/>
            <person name="Westhof E."/>
            <person name="Worch S."/>
            <person name="Dujon B."/>
            <person name="Souciet J.-L."/>
            <person name="Wincker P."/>
            <person name="Scholz U."/>
            <person name="Neuveglise N."/>
        </authorList>
    </citation>
    <scope>NUCLEOTIDE SEQUENCE</scope>
    <source>
        <strain evidence="8">LS3</strain>
    </source>
</reference>
<evidence type="ECO:0000256" key="3">
    <source>
        <dbReference type="ARBA" id="ARBA00022723"/>
    </source>
</evidence>
<evidence type="ECO:0000259" key="7">
    <source>
        <dbReference type="PROSITE" id="PS50222"/>
    </source>
</evidence>
<dbReference type="AlphaFoldDB" id="A0A060TEA2"/>
<gene>
    <name evidence="8" type="ORF">GNLVRS02_ARAD1D13838g</name>
</gene>
<dbReference type="GO" id="GO:0005509">
    <property type="term" value="F:calcium ion binding"/>
    <property type="evidence" value="ECO:0007669"/>
    <property type="project" value="InterPro"/>
</dbReference>
<dbReference type="SUPFAM" id="SSF47473">
    <property type="entry name" value="EF-hand"/>
    <property type="match status" value="1"/>
</dbReference>
<feature type="domain" description="EF-hand" evidence="7">
    <location>
        <begin position="180"/>
        <end position="215"/>
    </location>
</feature>
<dbReference type="GO" id="GO:0048306">
    <property type="term" value="F:calcium-dependent protein binding"/>
    <property type="evidence" value="ECO:0007669"/>
    <property type="project" value="UniProtKB-ARBA"/>
</dbReference>
<dbReference type="CDD" id="cd16180">
    <property type="entry name" value="EFh_PEF_Group_I"/>
    <property type="match status" value="1"/>
</dbReference>
<feature type="compositionally biased region" description="Low complexity" evidence="6">
    <location>
        <begin position="53"/>
        <end position="66"/>
    </location>
</feature>
<dbReference type="Gene3D" id="1.10.238.10">
    <property type="entry name" value="EF-hand"/>
    <property type="match status" value="1"/>
</dbReference>
<accession>A0A060TEA2</accession>
<dbReference type="PANTHER" id="PTHR46212:SF3">
    <property type="entry name" value="GH27120P"/>
    <property type="match status" value="1"/>
</dbReference>
<dbReference type="InterPro" id="IPR002048">
    <property type="entry name" value="EF_hand_dom"/>
</dbReference>
<dbReference type="SMART" id="SM00054">
    <property type="entry name" value="EFh"/>
    <property type="match status" value="4"/>
</dbReference>
<feature type="compositionally biased region" description="Low complexity" evidence="6">
    <location>
        <begin position="90"/>
        <end position="101"/>
    </location>
</feature>
<dbReference type="InterPro" id="IPR051426">
    <property type="entry name" value="Peflin/Sorcin_CaBP"/>
</dbReference>
<keyword evidence="3" id="KW-0479">Metal-binding</keyword>
<keyword evidence="2" id="KW-0963">Cytoplasm</keyword>
<evidence type="ECO:0000256" key="4">
    <source>
        <dbReference type="ARBA" id="ARBA00022737"/>
    </source>
</evidence>
<proteinExistence type="predicted"/>
<reference evidence="8" key="1">
    <citation type="submission" date="2014-02" db="EMBL/GenBank/DDBJ databases">
        <authorList>
            <person name="Genoscope - CEA"/>
        </authorList>
    </citation>
    <scope>NUCLEOTIDE SEQUENCE</scope>
    <source>
        <strain evidence="8">LS3</strain>
    </source>
</reference>
<evidence type="ECO:0000256" key="5">
    <source>
        <dbReference type="ARBA" id="ARBA00022837"/>
    </source>
</evidence>
<comment type="subcellular location">
    <subcellularLocation>
        <location evidence="1">Cytoplasm</location>
    </subcellularLocation>
</comment>
<dbReference type="PROSITE" id="PS00018">
    <property type="entry name" value="EF_HAND_1"/>
    <property type="match status" value="2"/>
</dbReference>
<feature type="region of interest" description="Disordered" evidence="6">
    <location>
        <begin position="1"/>
        <end position="184"/>
    </location>
</feature>